<keyword evidence="1" id="KW-0472">Membrane</keyword>
<dbReference type="InParanoid" id="A0A263HFB9"/>
<keyword evidence="1" id="KW-0812">Transmembrane</keyword>
<keyword evidence="1" id="KW-1133">Transmembrane helix</keyword>
<name>A0A263HFB9_9PAST</name>
<accession>A0A263HFB9</accession>
<keyword evidence="4" id="KW-1185">Reference proteome</keyword>
<gene>
    <name evidence="2" type="ORF">CFY87_03735</name>
    <name evidence="3" type="ORF">NCTC10851_01063</name>
</gene>
<reference evidence="2 4" key="1">
    <citation type="submission" date="2017-07" db="EMBL/GenBank/DDBJ databases">
        <title>Virulence factors identified in Actinobacillus seminis.</title>
        <authorList>
            <person name="Negrete-Abascal E."/>
            <person name="Vaca-Pacheco S."/>
            <person name="Montes-Garcia F."/>
            <person name="Leyto-Gil A.M."/>
            <person name="Fragoso-Garcia E."/>
            <person name="Carvente-Garcia R."/>
            <person name="Perez-Agueros S."/>
            <person name="Castelan-Sanchez H.G."/>
            <person name="Garcia-Molina A."/>
            <person name="Villamar T.E."/>
            <person name="Vazquez-Cruz C."/>
        </authorList>
    </citation>
    <scope>NUCLEOTIDE SEQUENCE [LARGE SCALE GENOMIC DNA]</scope>
    <source>
        <strain evidence="2 4">ATCC 15768</strain>
    </source>
</reference>
<dbReference type="OrthoDB" id="5681222at2"/>
<evidence type="ECO:0000256" key="1">
    <source>
        <dbReference type="SAM" id="Phobius"/>
    </source>
</evidence>
<evidence type="ECO:0000313" key="4">
    <source>
        <dbReference type="Proteomes" id="UP000215738"/>
    </source>
</evidence>
<dbReference type="RefSeq" id="WP_094945940.1">
    <property type="nucleotide sequence ID" value="NZ_NLFK01000003.1"/>
</dbReference>
<protein>
    <submittedName>
        <fullName evidence="3">Protein of uncharacterized function (DUF2570)</fullName>
    </submittedName>
</protein>
<dbReference type="EMBL" id="NLFK01000003">
    <property type="protein sequence ID" value="OZN25266.1"/>
    <property type="molecule type" value="Genomic_DNA"/>
</dbReference>
<dbReference type="AlphaFoldDB" id="A0A263HFB9"/>
<dbReference type="Proteomes" id="UP000215738">
    <property type="component" value="Unassembled WGS sequence"/>
</dbReference>
<evidence type="ECO:0000313" key="3">
    <source>
        <dbReference type="EMBL" id="SUU35992.1"/>
    </source>
</evidence>
<sequence>MFGKNIGDGLTWLFMMCCLGVAVVIFGLGGWAYYQSNKIDNLNAEIEMHLKTINIQSNTITQLKADVEYNRQLTLELSKAESDVRSKTNEIVKSISRQVKDSEAFNADAPNSVIEFLRK</sequence>
<organism evidence="3 5">
    <name type="scientific">Actinobacillus seminis</name>
    <dbReference type="NCBI Taxonomy" id="722"/>
    <lineage>
        <taxon>Bacteria</taxon>
        <taxon>Pseudomonadati</taxon>
        <taxon>Pseudomonadota</taxon>
        <taxon>Gammaproteobacteria</taxon>
        <taxon>Pasteurellales</taxon>
        <taxon>Pasteurellaceae</taxon>
        <taxon>Actinobacillus</taxon>
    </lineage>
</organism>
<dbReference type="InterPro" id="IPR022538">
    <property type="entry name" value="DUF2570"/>
</dbReference>
<dbReference type="Pfam" id="PF10828">
    <property type="entry name" value="DUF2570"/>
    <property type="match status" value="1"/>
</dbReference>
<proteinExistence type="predicted"/>
<feature type="transmembrane region" description="Helical" evidence="1">
    <location>
        <begin position="12"/>
        <end position="34"/>
    </location>
</feature>
<reference evidence="3 5" key="2">
    <citation type="submission" date="2018-06" db="EMBL/GenBank/DDBJ databases">
        <authorList>
            <consortium name="Pathogen Informatics"/>
            <person name="Doyle S."/>
        </authorList>
    </citation>
    <scope>NUCLEOTIDE SEQUENCE [LARGE SCALE GENOMIC DNA]</scope>
    <source>
        <strain evidence="3 5">NCTC10851</strain>
    </source>
</reference>
<dbReference type="EMBL" id="UFSB01000001">
    <property type="protein sequence ID" value="SUU35992.1"/>
    <property type="molecule type" value="Genomic_DNA"/>
</dbReference>
<dbReference type="Proteomes" id="UP000254507">
    <property type="component" value="Unassembled WGS sequence"/>
</dbReference>
<evidence type="ECO:0000313" key="2">
    <source>
        <dbReference type="EMBL" id="OZN25266.1"/>
    </source>
</evidence>
<evidence type="ECO:0000313" key="5">
    <source>
        <dbReference type="Proteomes" id="UP000254507"/>
    </source>
</evidence>